<dbReference type="EMBL" id="BAABIC010000009">
    <property type="protein sequence ID" value="GAA4691533.1"/>
    <property type="molecule type" value="Genomic_DNA"/>
</dbReference>
<feature type="region of interest" description="Disordered" evidence="1">
    <location>
        <begin position="1"/>
        <end position="23"/>
    </location>
</feature>
<evidence type="ECO:0000313" key="3">
    <source>
        <dbReference type="Proteomes" id="UP001500325"/>
    </source>
</evidence>
<protein>
    <submittedName>
        <fullName evidence="2">Uncharacterized protein</fullName>
    </submittedName>
</protein>
<reference evidence="3" key="1">
    <citation type="journal article" date="2019" name="Int. J. Syst. Evol. Microbiol.">
        <title>The Global Catalogue of Microorganisms (GCM) 10K type strain sequencing project: providing services to taxonomists for standard genome sequencing and annotation.</title>
        <authorList>
            <consortium name="The Broad Institute Genomics Platform"/>
            <consortium name="The Broad Institute Genome Sequencing Center for Infectious Disease"/>
            <person name="Wu L."/>
            <person name="Ma J."/>
        </authorList>
    </citation>
    <scope>NUCLEOTIDE SEQUENCE [LARGE SCALE GENOMIC DNA]</scope>
    <source>
        <strain evidence="3">JCM 18055</strain>
    </source>
</reference>
<dbReference type="RefSeq" id="WP_345381166.1">
    <property type="nucleotide sequence ID" value="NZ_BAABIC010000009.1"/>
</dbReference>
<name>A0ABP8WLS1_9PSEU</name>
<evidence type="ECO:0000256" key="1">
    <source>
        <dbReference type="SAM" id="MobiDB-lite"/>
    </source>
</evidence>
<gene>
    <name evidence="2" type="ORF">GCM10023215_30590</name>
</gene>
<proteinExistence type="predicted"/>
<comment type="caution">
    <text evidence="2">The sequence shown here is derived from an EMBL/GenBank/DDBJ whole genome shotgun (WGS) entry which is preliminary data.</text>
</comment>
<organism evidence="2 3">
    <name type="scientific">Pseudonocardia yuanmonensis</name>
    <dbReference type="NCBI Taxonomy" id="1095914"/>
    <lineage>
        <taxon>Bacteria</taxon>
        <taxon>Bacillati</taxon>
        <taxon>Actinomycetota</taxon>
        <taxon>Actinomycetes</taxon>
        <taxon>Pseudonocardiales</taxon>
        <taxon>Pseudonocardiaceae</taxon>
        <taxon>Pseudonocardia</taxon>
    </lineage>
</organism>
<accession>A0ABP8WLS1</accession>
<dbReference type="Proteomes" id="UP001500325">
    <property type="component" value="Unassembled WGS sequence"/>
</dbReference>
<evidence type="ECO:0000313" key="2">
    <source>
        <dbReference type="EMBL" id="GAA4691533.1"/>
    </source>
</evidence>
<sequence>MTSTLTARPADPPWPSSRHHDAGGSWNARPCWSPLVGTGFLYLWNLSADGWANAFYSAAAQAGGASWEAWFFGPAPTSPR</sequence>
<keyword evidence="3" id="KW-1185">Reference proteome</keyword>